<evidence type="ECO:0000313" key="2">
    <source>
        <dbReference type="Proteomes" id="UP000177967"/>
    </source>
</evidence>
<evidence type="ECO:0000313" key="1">
    <source>
        <dbReference type="EMBL" id="OGY07897.1"/>
    </source>
</evidence>
<gene>
    <name evidence="1" type="ORF">A2782_04775</name>
</gene>
<organism evidence="1 2">
    <name type="scientific">Candidatus Blackburnbacteria bacterium RIFCSPHIGHO2_01_FULL_43_15b</name>
    <dbReference type="NCBI Taxonomy" id="1797513"/>
    <lineage>
        <taxon>Bacteria</taxon>
        <taxon>Candidatus Blackburniibacteriota</taxon>
    </lineage>
</organism>
<accession>A0A1G1UXQ2</accession>
<dbReference type="AlphaFoldDB" id="A0A1G1UXQ2"/>
<proteinExistence type="predicted"/>
<comment type="caution">
    <text evidence="1">The sequence shown here is derived from an EMBL/GenBank/DDBJ whole genome shotgun (WGS) entry which is preliminary data.</text>
</comment>
<dbReference type="EMBL" id="MHBW01000034">
    <property type="protein sequence ID" value="OGY07897.1"/>
    <property type="molecule type" value="Genomic_DNA"/>
</dbReference>
<sequence>MNVIDKIAIKLSNRMNSRKKTTWKQWVLVFLITISVLLLYAYGVKIGCDTNNNALLNALRIFVWTLREIVFVLFGSSGVTRSVGDGFTNCY</sequence>
<reference evidence="1 2" key="1">
    <citation type="journal article" date="2016" name="Nat. Commun.">
        <title>Thousands of microbial genomes shed light on interconnected biogeochemical processes in an aquifer system.</title>
        <authorList>
            <person name="Anantharaman K."/>
            <person name="Brown C.T."/>
            <person name="Hug L.A."/>
            <person name="Sharon I."/>
            <person name="Castelle C.J."/>
            <person name="Probst A.J."/>
            <person name="Thomas B.C."/>
            <person name="Singh A."/>
            <person name="Wilkins M.J."/>
            <person name="Karaoz U."/>
            <person name="Brodie E.L."/>
            <person name="Williams K.H."/>
            <person name="Hubbard S.S."/>
            <person name="Banfield J.F."/>
        </authorList>
    </citation>
    <scope>NUCLEOTIDE SEQUENCE [LARGE SCALE GENOMIC DNA]</scope>
</reference>
<name>A0A1G1UXQ2_9BACT</name>
<protein>
    <submittedName>
        <fullName evidence="1">Uncharacterized protein</fullName>
    </submittedName>
</protein>
<dbReference type="Proteomes" id="UP000177967">
    <property type="component" value="Unassembled WGS sequence"/>
</dbReference>